<feature type="chain" id="PRO_5002129110" evidence="1">
    <location>
        <begin position="20"/>
        <end position="55"/>
    </location>
</feature>
<feature type="signal peptide" evidence="1">
    <location>
        <begin position="1"/>
        <end position="19"/>
    </location>
</feature>
<dbReference type="InterPro" id="IPR046111">
    <property type="entry name" value="DUF6048"/>
</dbReference>
<proteinExistence type="predicted"/>
<protein>
    <submittedName>
        <fullName evidence="2">Uncharacterized protein</fullName>
    </submittedName>
</protein>
<evidence type="ECO:0000256" key="1">
    <source>
        <dbReference type="SAM" id="SignalP"/>
    </source>
</evidence>
<dbReference type="AlphaFoldDB" id="A0A0B7HMN4"/>
<gene>
    <name evidence="2" type="ORF">CCAN12_770095</name>
</gene>
<evidence type="ECO:0000313" key="3">
    <source>
        <dbReference type="Proteomes" id="UP000044026"/>
    </source>
</evidence>
<keyword evidence="1" id="KW-0732">Signal</keyword>
<accession>A0A0B7HMN4</accession>
<sequence>MKKKLKLLYIINLFCFAWASAQQTSTVESEKNTYKQRYGLRVGADLSKPIIAFTR</sequence>
<dbReference type="Proteomes" id="UP000044026">
    <property type="component" value="Unassembled WGS sequence"/>
</dbReference>
<name>A0A0B7HMN4_9FLAO</name>
<dbReference type="EMBL" id="CDOE01000075">
    <property type="protein sequence ID" value="CEN39914.1"/>
    <property type="molecule type" value="Genomic_DNA"/>
</dbReference>
<organism evidence="2 3">
    <name type="scientific">Capnocytophaga canimorsus</name>
    <dbReference type="NCBI Taxonomy" id="28188"/>
    <lineage>
        <taxon>Bacteria</taxon>
        <taxon>Pseudomonadati</taxon>
        <taxon>Bacteroidota</taxon>
        <taxon>Flavobacteriia</taxon>
        <taxon>Flavobacteriales</taxon>
        <taxon>Flavobacteriaceae</taxon>
        <taxon>Capnocytophaga</taxon>
    </lineage>
</organism>
<dbReference type="Pfam" id="PF19515">
    <property type="entry name" value="DUF6048"/>
    <property type="match status" value="1"/>
</dbReference>
<evidence type="ECO:0000313" key="2">
    <source>
        <dbReference type="EMBL" id="CEN39914.1"/>
    </source>
</evidence>
<reference evidence="2 3" key="1">
    <citation type="submission" date="2015-01" db="EMBL/GenBank/DDBJ databases">
        <authorList>
            <person name="Xiang T."/>
            <person name="Song Y."/>
            <person name="Huang L."/>
            <person name="Wang B."/>
            <person name="Wu P."/>
        </authorList>
    </citation>
    <scope>NUCLEOTIDE SEQUENCE [LARGE SCALE GENOMIC DNA]</scope>
    <source>
        <strain evidence="2 3">Cc12</strain>
    </source>
</reference>